<keyword evidence="3" id="KW-0472">Membrane</keyword>
<evidence type="ECO:0000313" key="6">
    <source>
        <dbReference type="Proteomes" id="UP000235778"/>
    </source>
</evidence>
<dbReference type="SMART" id="SM00862">
    <property type="entry name" value="Trans_reg_C"/>
    <property type="match status" value="1"/>
</dbReference>
<proteinExistence type="predicted"/>
<keyword evidence="1 2" id="KW-0238">DNA-binding</keyword>
<dbReference type="Proteomes" id="UP000235778">
    <property type="component" value="Unassembled WGS sequence"/>
</dbReference>
<dbReference type="Gene3D" id="1.10.10.10">
    <property type="entry name" value="Winged helix-like DNA-binding domain superfamily/Winged helix DNA-binding domain"/>
    <property type="match status" value="1"/>
</dbReference>
<dbReference type="InterPro" id="IPR036388">
    <property type="entry name" value="WH-like_DNA-bd_sf"/>
</dbReference>
<evidence type="ECO:0000256" key="2">
    <source>
        <dbReference type="PROSITE-ProRule" id="PRU01091"/>
    </source>
</evidence>
<name>A0A2N7BR56_9VIBR</name>
<dbReference type="InterPro" id="IPR016032">
    <property type="entry name" value="Sig_transdc_resp-reg_C-effctor"/>
</dbReference>
<keyword evidence="3" id="KW-1133">Transmembrane helix</keyword>
<feature type="DNA-binding region" description="OmpR/PhoB-type" evidence="2">
    <location>
        <begin position="10"/>
        <end position="110"/>
    </location>
</feature>
<evidence type="ECO:0000313" key="5">
    <source>
        <dbReference type="EMBL" id="PME61561.1"/>
    </source>
</evidence>
<dbReference type="CDD" id="cd00383">
    <property type="entry name" value="trans_reg_C"/>
    <property type="match status" value="1"/>
</dbReference>
<gene>
    <name evidence="5" type="ORF">BCV30_11195</name>
</gene>
<keyword evidence="3" id="KW-0812">Transmembrane</keyword>
<dbReference type="SUPFAM" id="SSF46894">
    <property type="entry name" value="C-terminal effector domain of the bipartite response regulators"/>
    <property type="match status" value="1"/>
</dbReference>
<evidence type="ECO:0000259" key="4">
    <source>
        <dbReference type="PROSITE" id="PS51755"/>
    </source>
</evidence>
<feature type="domain" description="OmpR/PhoB-type" evidence="4">
    <location>
        <begin position="10"/>
        <end position="110"/>
    </location>
</feature>
<organism evidence="5 6">
    <name type="scientific">Vibrio lentus</name>
    <dbReference type="NCBI Taxonomy" id="136468"/>
    <lineage>
        <taxon>Bacteria</taxon>
        <taxon>Pseudomonadati</taxon>
        <taxon>Pseudomonadota</taxon>
        <taxon>Gammaproteobacteria</taxon>
        <taxon>Vibrionales</taxon>
        <taxon>Vibrionaceae</taxon>
        <taxon>Vibrio</taxon>
    </lineage>
</organism>
<dbReference type="GO" id="GO:0003677">
    <property type="term" value="F:DNA binding"/>
    <property type="evidence" value="ECO:0007669"/>
    <property type="project" value="UniProtKB-UniRule"/>
</dbReference>
<dbReference type="PROSITE" id="PS51755">
    <property type="entry name" value="OMPR_PHOB"/>
    <property type="match status" value="1"/>
</dbReference>
<evidence type="ECO:0000256" key="3">
    <source>
        <dbReference type="SAM" id="Phobius"/>
    </source>
</evidence>
<evidence type="ECO:0000256" key="1">
    <source>
        <dbReference type="ARBA" id="ARBA00023125"/>
    </source>
</evidence>
<sequence length="314" mass="36107">MKTSYKPMNHKSNITAQIVINNKMRTITQTLSDTTISMRPLPFKILVYLLEHQGQCISRDELFEECWQGVLVTDQSLTNTISYIRKVIKNLNTDELKLKTISKKGYSLSVTQNKQPQASSAPQTENRDVLEAMPENDILGDALGVGVEVEVEEEPERNTYHPQQPINEEQVNPRFPYQFAISLCALWFGIILVAYYFIHYNNEQAPFLNKESYQPYQFGSATLYLSDDSQKVSSTEMKTYINGLELAQCNVKSIYIRVSNSAYRDNIASMYAFVFTNNRKSQNIFKQKLDNINIYHSIITPLLNSFYCKGKPQK</sequence>
<protein>
    <submittedName>
        <fullName evidence="5">Transcriptional regulator</fullName>
    </submittedName>
</protein>
<dbReference type="EMBL" id="MCSI01000134">
    <property type="protein sequence ID" value="PME61561.1"/>
    <property type="molecule type" value="Genomic_DNA"/>
</dbReference>
<dbReference type="InterPro" id="IPR001867">
    <property type="entry name" value="OmpR/PhoB-type_DNA-bd"/>
</dbReference>
<reference evidence="6" key="1">
    <citation type="submission" date="2016-07" db="EMBL/GenBank/DDBJ databases">
        <title>Nontailed viruses are major unrecognized killers of bacteria in the ocean.</title>
        <authorList>
            <person name="Kauffman K."/>
            <person name="Hussain F."/>
            <person name="Yang J."/>
            <person name="Arevalo P."/>
            <person name="Brown J."/>
            <person name="Cutler M."/>
            <person name="Kelly L."/>
            <person name="Polz M.F."/>
        </authorList>
    </citation>
    <scope>NUCLEOTIDE SEQUENCE [LARGE SCALE GENOMIC DNA]</scope>
    <source>
        <strain evidence="6">10N.286.55.C1</strain>
    </source>
</reference>
<dbReference type="GO" id="GO:0000160">
    <property type="term" value="P:phosphorelay signal transduction system"/>
    <property type="evidence" value="ECO:0007669"/>
    <property type="project" value="InterPro"/>
</dbReference>
<accession>A0A2N7BR56</accession>
<dbReference type="GO" id="GO:0006355">
    <property type="term" value="P:regulation of DNA-templated transcription"/>
    <property type="evidence" value="ECO:0007669"/>
    <property type="project" value="InterPro"/>
</dbReference>
<feature type="transmembrane region" description="Helical" evidence="3">
    <location>
        <begin position="179"/>
        <end position="198"/>
    </location>
</feature>
<comment type="caution">
    <text evidence="5">The sequence shown here is derived from an EMBL/GenBank/DDBJ whole genome shotgun (WGS) entry which is preliminary data.</text>
</comment>
<dbReference type="Pfam" id="PF00486">
    <property type="entry name" value="Trans_reg_C"/>
    <property type="match status" value="1"/>
</dbReference>
<dbReference type="AlphaFoldDB" id="A0A2N7BR56"/>